<evidence type="ECO:0000259" key="6">
    <source>
        <dbReference type="PROSITE" id="PS51755"/>
    </source>
</evidence>
<dbReference type="SUPFAM" id="SSF52540">
    <property type="entry name" value="P-loop containing nucleoside triphosphate hydrolases"/>
    <property type="match status" value="1"/>
</dbReference>
<reference evidence="7" key="1">
    <citation type="submission" date="2020-11" db="EMBL/GenBank/DDBJ databases">
        <title>Isolation and identification of active actinomycetes.</title>
        <authorList>
            <person name="Sun X."/>
        </authorList>
    </citation>
    <scope>NUCLEOTIDE SEQUENCE</scope>
    <source>
        <strain evidence="7">NEAU-A11</strain>
    </source>
</reference>
<dbReference type="Pfam" id="PF00486">
    <property type="entry name" value="Trans_reg_C"/>
    <property type="match status" value="1"/>
</dbReference>
<proteinExistence type="inferred from homology"/>
<dbReference type="InterPro" id="IPR002182">
    <property type="entry name" value="NB-ARC"/>
</dbReference>
<sequence>MDLTFGVLGPLEIRAGGELITVKAPKQRALVASLVLRAGRNSSLAELYAALWGDEQPADPKAAVHNYVRRLRRLLGEDAIETTSSGYRLAIDPQQVDLHRFRALVAEARLHRRAEDPAAESETLRQALALWRGAPLADVHSDYLQRYELSGLTEERLAAVERRIDADLRNGAHTQVISELRKLTGEYPLHEGFWSQLIVALYRDGRNADALATYHHARGVLAEETGIDPGDELQQLYQRVLDRDPTLAVPTSTESVPPPPPVAAPSRVVAPSQLPSDVADFVGRRHLVSGMTELLVPDREAASPPIVVLSGMPAVGKTALAVHVAHEVREHFPDGQLFADLRGFGIGPAMKPGELLPRFLRGLGAATDTIPLDLDEQVMLYRSLLVDKRVLIVLDNARNPEQVRPLLPATSRCAVLITSRSQLQGLIAMQGGRPFTLEPLSEHAAEELVGRLIGADRVAAEPGAVRRLAQLCGNLPLALRIAGAMLASRAYEPIADYVSELEGDDRLSVFSLDDDQQSAVRATFEHSYRALSTEQQRWFRLLSLIPGPTFTAPVAAALLDAPGQAAAMLASLVAANLVEAGDARYRVHDLLRAYAAQLCESEEPETEQESAARRVLDYYAHATTAASHVIEPHRPSPTLPPSTTVVPPPQFVDRAQAITWLDDERDNLHAAVAYAANSGPLASAWQLGDAMTSPLALTERYTEWIAVTRLGLKAAIRAADEQGEAIMRLSLGHAYITAGRQQLGIDHLRRAATLYQQMGDRQYQVVCENALGMAALWLGQLDVAVRSFERIRELNTSPSSPFYEVGAAHGLGIAYRYQGDLARSAQMLTAAAETDTQVGPEYSSAGIHLELACTHREQGRSSEALKELVSTIAQFRRIGSRLGECRTAVVIAGTHLDLGNAELAQRFAEEALELARMINHRRTEAEALNALGASLLARGDASDARRCFTQARSLAAEMGYLNGEIEALQQLAAAERELGVLSAARKCVTEALTRIERSGFGLHRGTVLLRRAAIELDEGTAEAAERTCVEAITVFDRVGQALGRTAAEALRNRIHDGDWVRRAGHGL</sequence>
<dbReference type="RefSeq" id="WP_196418133.1">
    <property type="nucleotide sequence ID" value="NZ_JADQTO010000020.1"/>
</dbReference>
<dbReference type="InterPro" id="IPR051677">
    <property type="entry name" value="AfsR-DnrI-RedD_regulator"/>
</dbReference>
<evidence type="ECO:0000256" key="2">
    <source>
        <dbReference type="ARBA" id="ARBA00023015"/>
    </source>
</evidence>
<dbReference type="PRINTS" id="PR00364">
    <property type="entry name" value="DISEASERSIST"/>
</dbReference>
<accession>A0A931CH36</accession>
<dbReference type="GO" id="GO:0006355">
    <property type="term" value="P:regulation of DNA-templated transcription"/>
    <property type="evidence" value="ECO:0007669"/>
    <property type="project" value="InterPro"/>
</dbReference>
<gene>
    <name evidence="7" type="ORF">I4J89_33380</name>
</gene>
<keyword evidence="4" id="KW-0804">Transcription</keyword>
<dbReference type="InterPro" id="IPR019734">
    <property type="entry name" value="TPR_rpt"/>
</dbReference>
<dbReference type="InterPro" id="IPR001867">
    <property type="entry name" value="OmpR/PhoB-type_DNA-bd"/>
</dbReference>
<evidence type="ECO:0000313" key="7">
    <source>
        <dbReference type="EMBL" id="MBG0566351.1"/>
    </source>
</evidence>
<comment type="similarity">
    <text evidence="1">Belongs to the AfsR/DnrI/RedD regulatory family.</text>
</comment>
<dbReference type="SUPFAM" id="SSF46894">
    <property type="entry name" value="C-terminal effector domain of the bipartite response regulators"/>
    <property type="match status" value="1"/>
</dbReference>
<dbReference type="GO" id="GO:0003677">
    <property type="term" value="F:DNA binding"/>
    <property type="evidence" value="ECO:0007669"/>
    <property type="project" value="UniProtKB-UniRule"/>
</dbReference>
<dbReference type="SMART" id="SM00028">
    <property type="entry name" value="TPR"/>
    <property type="match status" value="6"/>
</dbReference>
<dbReference type="GO" id="GO:0043531">
    <property type="term" value="F:ADP binding"/>
    <property type="evidence" value="ECO:0007669"/>
    <property type="project" value="InterPro"/>
</dbReference>
<dbReference type="AlphaFoldDB" id="A0A931CH36"/>
<keyword evidence="8" id="KW-1185">Reference proteome</keyword>
<dbReference type="InterPro" id="IPR027417">
    <property type="entry name" value="P-loop_NTPase"/>
</dbReference>
<comment type="caution">
    <text evidence="7">The sequence shown here is derived from an EMBL/GenBank/DDBJ whole genome shotgun (WGS) entry which is preliminary data.</text>
</comment>
<dbReference type="PROSITE" id="PS51755">
    <property type="entry name" value="OMPR_PHOB"/>
    <property type="match status" value="1"/>
</dbReference>
<keyword evidence="2" id="KW-0805">Transcription regulation</keyword>
<evidence type="ECO:0000256" key="5">
    <source>
        <dbReference type="PROSITE-ProRule" id="PRU01091"/>
    </source>
</evidence>
<dbReference type="Proteomes" id="UP000598146">
    <property type="component" value="Unassembled WGS sequence"/>
</dbReference>
<dbReference type="Gene3D" id="1.25.40.10">
    <property type="entry name" value="Tetratricopeptide repeat domain"/>
    <property type="match status" value="3"/>
</dbReference>
<dbReference type="Pfam" id="PF13424">
    <property type="entry name" value="TPR_12"/>
    <property type="match status" value="1"/>
</dbReference>
<dbReference type="InterPro" id="IPR011990">
    <property type="entry name" value="TPR-like_helical_dom_sf"/>
</dbReference>
<feature type="domain" description="OmpR/PhoB-type" evidence="6">
    <location>
        <begin position="1"/>
        <end position="91"/>
    </location>
</feature>
<dbReference type="Gene3D" id="3.40.50.300">
    <property type="entry name" value="P-loop containing nucleotide triphosphate hydrolases"/>
    <property type="match status" value="1"/>
</dbReference>
<dbReference type="Pfam" id="PF00931">
    <property type="entry name" value="NB-ARC"/>
    <property type="match status" value="1"/>
</dbReference>
<dbReference type="InterPro" id="IPR005158">
    <property type="entry name" value="BTAD"/>
</dbReference>
<dbReference type="PANTHER" id="PTHR35807">
    <property type="entry name" value="TRANSCRIPTIONAL REGULATOR REDD-RELATED"/>
    <property type="match status" value="1"/>
</dbReference>
<organism evidence="7 8">
    <name type="scientific">Actinoplanes aureus</name>
    <dbReference type="NCBI Taxonomy" id="2792083"/>
    <lineage>
        <taxon>Bacteria</taxon>
        <taxon>Bacillati</taxon>
        <taxon>Actinomycetota</taxon>
        <taxon>Actinomycetes</taxon>
        <taxon>Micromonosporales</taxon>
        <taxon>Micromonosporaceae</taxon>
        <taxon>Actinoplanes</taxon>
    </lineage>
</organism>
<dbReference type="InterPro" id="IPR016032">
    <property type="entry name" value="Sig_transdc_resp-reg_C-effctor"/>
</dbReference>
<evidence type="ECO:0000256" key="4">
    <source>
        <dbReference type="ARBA" id="ARBA00023163"/>
    </source>
</evidence>
<dbReference type="InterPro" id="IPR036388">
    <property type="entry name" value="WH-like_DNA-bd_sf"/>
</dbReference>
<dbReference type="GO" id="GO:0000160">
    <property type="term" value="P:phosphorelay signal transduction system"/>
    <property type="evidence" value="ECO:0007669"/>
    <property type="project" value="InterPro"/>
</dbReference>
<evidence type="ECO:0000256" key="1">
    <source>
        <dbReference type="ARBA" id="ARBA00005820"/>
    </source>
</evidence>
<dbReference type="PANTHER" id="PTHR35807:SF1">
    <property type="entry name" value="TRANSCRIPTIONAL REGULATOR REDD"/>
    <property type="match status" value="1"/>
</dbReference>
<dbReference type="SUPFAM" id="SSF48452">
    <property type="entry name" value="TPR-like"/>
    <property type="match status" value="3"/>
</dbReference>
<feature type="DNA-binding region" description="OmpR/PhoB-type" evidence="5">
    <location>
        <begin position="1"/>
        <end position="91"/>
    </location>
</feature>
<dbReference type="Pfam" id="PF03704">
    <property type="entry name" value="BTAD"/>
    <property type="match status" value="1"/>
</dbReference>
<dbReference type="SMART" id="SM00862">
    <property type="entry name" value="Trans_reg_C"/>
    <property type="match status" value="1"/>
</dbReference>
<dbReference type="Gene3D" id="1.10.10.10">
    <property type="entry name" value="Winged helix-like DNA-binding domain superfamily/Winged helix DNA-binding domain"/>
    <property type="match status" value="1"/>
</dbReference>
<keyword evidence="3 5" id="KW-0238">DNA-binding</keyword>
<evidence type="ECO:0000313" key="8">
    <source>
        <dbReference type="Proteomes" id="UP000598146"/>
    </source>
</evidence>
<protein>
    <submittedName>
        <fullName evidence="7">Winged helix-turn-helix domain-containing protein</fullName>
    </submittedName>
</protein>
<dbReference type="CDD" id="cd15831">
    <property type="entry name" value="BTAD"/>
    <property type="match status" value="1"/>
</dbReference>
<dbReference type="SMART" id="SM01043">
    <property type="entry name" value="BTAD"/>
    <property type="match status" value="1"/>
</dbReference>
<dbReference type="EMBL" id="JADQTO010000020">
    <property type="protein sequence ID" value="MBG0566351.1"/>
    <property type="molecule type" value="Genomic_DNA"/>
</dbReference>
<evidence type="ECO:0000256" key="3">
    <source>
        <dbReference type="ARBA" id="ARBA00023125"/>
    </source>
</evidence>
<name>A0A931CH36_9ACTN</name>